<dbReference type="AlphaFoldDB" id="A0A0D4C1C9"/>
<dbReference type="Proteomes" id="UP000061839">
    <property type="component" value="Chromosome"/>
</dbReference>
<protein>
    <submittedName>
        <fullName evidence="1">Uncharacterized protein</fullName>
    </submittedName>
</protein>
<keyword evidence="2" id="KW-1185">Reference proteome</keyword>
<dbReference type="OrthoDB" id="5118972at2"/>
<dbReference type="STRING" id="1618207.UM93_14475"/>
<reference evidence="1 2" key="1">
    <citation type="journal article" date="2015" name="Genome Announc.">
        <title>Complete Genome Sequencing of Protease-Producing Novel Arthrobacter sp. Strain IHBB 11108 Using PacBio Single-Molecule Real-Time Sequencing Technology.</title>
        <authorList>
            <person name="Kiran S."/>
            <person name="Swarnkar M.K."/>
            <person name="Pal M."/>
            <person name="Thakur R."/>
            <person name="Tewari R."/>
            <person name="Singh A.K."/>
            <person name="Gulati A."/>
        </authorList>
    </citation>
    <scope>NUCLEOTIDE SEQUENCE [LARGE SCALE GENOMIC DNA]</scope>
    <source>
        <strain evidence="1 2">IHBB 11108</strain>
    </source>
</reference>
<gene>
    <name evidence="1" type="ORF">UM93_14475</name>
</gene>
<sequence length="82" mass="9083">MSAQHLEATGFVQLANRSAGYYRTLRVIKVTQERPDRLEPGAIIVKVRFRIPAAAFEPLEPTATIEVPADLIQHEIAAEATK</sequence>
<dbReference type="EMBL" id="CP011005">
    <property type="protein sequence ID" value="AJT42398.1"/>
    <property type="molecule type" value="Genomic_DNA"/>
</dbReference>
<dbReference type="HOGENOM" id="CLU_2550999_0_0_11"/>
<dbReference type="KEGG" id="ari:UM93_14475"/>
<proteinExistence type="predicted"/>
<name>A0A0D4C1C9_9MICC</name>
<accession>A0A0D4C1C9</accession>
<evidence type="ECO:0000313" key="1">
    <source>
        <dbReference type="EMBL" id="AJT42398.1"/>
    </source>
</evidence>
<organism evidence="1 2">
    <name type="scientific">Psychromicrobium lacuslunae</name>
    <dbReference type="NCBI Taxonomy" id="1618207"/>
    <lineage>
        <taxon>Bacteria</taxon>
        <taxon>Bacillati</taxon>
        <taxon>Actinomycetota</taxon>
        <taxon>Actinomycetes</taxon>
        <taxon>Micrococcales</taxon>
        <taxon>Micrococcaceae</taxon>
        <taxon>Psychromicrobium</taxon>
    </lineage>
</organism>
<dbReference type="PATRIC" id="fig|1618207.4.peg.2945"/>
<evidence type="ECO:0000313" key="2">
    <source>
        <dbReference type="Proteomes" id="UP000061839"/>
    </source>
</evidence>
<dbReference type="RefSeq" id="WP_045076242.1">
    <property type="nucleotide sequence ID" value="NZ_CP011005.1"/>
</dbReference>